<feature type="compositionally biased region" description="Polar residues" evidence="1">
    <location>
        <begin position="91"/>
        <end position="100"/>
    </location>
</feature>
<gene>
    <name evidence="2" type="ORF">DPMN_045766</name>
</gene>
<feature type="compositionally biased region" description="Low complexity" evidence="1">
    <location>
        <begin position="150"/>
        <end position="160"/>
    </location>
</feature>
<feature type="compositionally biased region" description="Polar residues" evidence="1">
    <location>
        <begin position="123"/>
        <end position="149"/>
    </location>
</feature>
<dbReference type="GO" id="GO:0031491">
    <property type="term" value="F:nucleosome binding"/>
    <property type="evidence" value="ECO:0007669"/>
    <property type="project" value="TreeGrafter"/>
</dbReference>
<name>A0A9D4HZX5_DREPO</name>
<feature type="region of interest" description="Disordered" evidence="1">
    <location>
        <begin position="291"/>
        <end position="314"/>
    </location>
</feature>
<dbReference type="PANTHER" id="PTHR12656:SF5">
    <property type="entry name" value="TRITHORAX GROUP PROTEIN OSA"/>
    <property type="match status" value="1"/>
</dbReference>
<feature type="compositionally biased region" description="Gly residues" evidence="1">
    <location>
        <begin position="663"/>
        <end position="674"/>
    </location>
</feature>
<dbReference type="GO" id="GO:0006338">
    <property type="term" value="P:chromatin remodeling"/>
    <property type="evidence" value="ECO:0007669"/>
    <property type="project" value="InterPro"/>
</dbReference>
<evidence type="ECO:0000313" key="2">
    <source>
        <dbReference type="EMBL" id="KAH3739119.1"/>
    </source>
</evidence>
<keyword evidence="3" id="KW-1185">Reference proteome</keyword>
<organism evidence="2 3">
    <name type="scientific">Dreissena polymorpha</name>
    <name type="common">Zebra mussel</name>
    <name type="synonym">Mytilus polymorpha</name>
    <dbReference type="NCBI Taxonomy" id="45954"/>
    <lineage>
        <taxon>Eukaryota</taxon>
        <taxon>Metazoa</taxon>
        <taxon>Spiralia</taxon>
        <taxon>Lophotrochozoa</taxon>
        <taxon>Mollusca</taxon>
        <taxon>Bivalvia</taxon>
        <taxon>Autobranchia</taxon>
        <taxon>Heteroconchia</taxon>
        <taxon>Euheterodonta</taxon>
        <taxon>Imparidentia</taxon>
        <taxon>Neoheterodontei</taxon>
        <taxon>Myida</taxon>
        <taxon>Dreissenoidea</taxon>
        <taxon>Dreissenidae</taxon>
        <taxon>Dreissena</taxon>
    </lineage>
</organism>
<dbReference type="GO" id="GO:0006357">
    <property type="term" value="P:regulation of transcription by RNA polymerase II"/>
    <property type="evidence" value="ECO:0007669"/>
    <property type="project" value="TreeGrafter"/>
</dbReference>
<proteinExistence type="predicted"/>
<feature type="region of interest" description="Disordered" evidence="1">
    <location>
        <begin position="417"/>
        <end position="478"/>
    </location>
</feature>
<feature type="compositionally biased region" description="Polar residues" evidence="1">
    <location>
        <begin position="451"/>
        <end position="469"/>
    </location>
</feature>
<evidence type="ECO:0000313" key="3">
    <source>
        <dbReference type="Proteomes" id="UP000828390"/>
    </source>
</evidence>
<accession>A0A9D4HZX5</accession>
<dbReference type="AlphaFoldDB" id="A0A9D4HZX5"/>
<dbReference type="GO" id="GO:0005654">
    <property type="term" value="C:nucleoplasm"/>
    <property type="evidence" value="ECO:0007669"/>
    <property type="project" value="TreeGrafter"/>
</dbReference>
<reference evidence="2" key="2">
    <citation type="submission" date="2020-11" db="EMBL/GenBank/DDBJ databases">
        <authorList>
            <person name="McCartney M.A."/>
            <person name="Auch B."/>
            <person name="Kono T."/>
            <person name="Mallez S."/>
            <person name="Becker A."/>
            <person name="Gohl D.M."/>
            <person name="Silverstein K.A.T."/>
            <person name="Koren S."/>
            <person name="Bechman K.B."/>
            <person name="Herman A."/>
            <person name="Abrahante J.E."/>
            <person name="Garbe J."/>
        </authorList>
    </citation>
    <scope>NUCLEOTIDE SEQUENCE</scope>
    <source>
        <strain evidence="2">Duluth1</strain>
        <tissue evidence="2">Whole animal</tissue>
    </source>
</reference>
<dbReference type="GO" id="GO:0035060">
    <property type="term" value="C:brahma complex"/>
    <property type="evidence" value="ECO:0007669"/>
    <property type="project" value="InterPro"/>
</dbReference>
<dbReference type="Proteomes" id="UP000828390">
    <property type="component" value="Unassembled WGS sequence"/>
</dbReference>
<feature type="compositionally biased region" description="Polar residues" evidence="1">
    <location>
        <begin position="34"/>
        <end position="64"/>
    </location>
</feature>
<comment type="caution">
    <text evidence="2">The sequence shown here is derived from an EMBL/GenBank/DDBJ whole genome shotgun (WGS) entry which is preliminary data.</text>
</comment>
<protein>
    <recommendedName>
        <fullName evidence="4">Trithorax group protein osa</fullName>
    </recommendedName>
</protein>
<feature type="compositionally biased region" description="Low complexity" evidence="1">
    <location>
        <begin position="1"/>
        <end position="23"/>
    </location>
</feature>
<feature type="compositionally biased region" description="Low complexity" evidence="1">
    <location>
        <begin position="437"/>
        <end position="450"/>
    </location>
</feature>
<feature type="compositionally biased region" description="Low complexity" evidence="1">
    <location>
        <begin position="229"/>
        <end position="264"/>
    </location>
</feature>
<feature type="region of interest" description="Disordered" evidence="1">
    <location>
        <begin position="625"/>
        <end position="705"/>
    </location>
</feature>
<feature type="compositionally biased region" description="Polar residues" evidence="1">
    <location>
        <begin position="167"/>
        <end position="197"/>
    </location>
</feature>
<dbReference type="GO" id="GO:0016514">
    <property type="term" value="C:SWI/SNF complex"/>
    <property type="evidence" value="ECO:0007669"/>
    <property type="project" value="InterPro"/>
</dbReference>
<feature type="region of interest" description="Disordered" evidence="1">
    <location>
        <begin position="1"/>
        <end position="275"/>
    </location>
</feature>
<evidence type="ECO:0000256" key="1">
    <source>
        <dbReference type="SAM" id="MobiDB-lite"/>
    </source>
</evidence>
<dbReference type="GO" id="GO:0071565">
    <property type="term" value="C:nBAF complex"/>
    <property type="evidence" value="ECO:0007669"/>
    <property type="project" value="TreeGrafter"/>
</dbReference>
<feature type="compositionally biased region" description="Low complexity" evidence="1">
    <location>
        <begin position="104"/>
        <end position="122"/>
    </location>
</feature>
<feature type="compositionally biased region" description="Polar residues" evidence="1">
    <location>
        <begin position="215"/>
        <end position="228"/>
    </location>
</feature>
<feature type="compositionally biased region" description="Polar residues" evidence="1">
    <location>
        <begin position="73"/>
        <end position="82"/>
    </location>
</feature>
<sequence>MPPASGAMPPNSSSMMPSAGAPMQSGHPPPHNAMAQSGGSPYPAPNSTPAAQGSYMSLHSNSMPMNGGPLPPASSQGSDYPPQSQPPGFDSINSDSQENSLDVPPSSMLMSQNNSSMPPNSQYNDTAMTPVSNTSMQPNMPMSSEQPMYSQSQDSNSNSSLPDYSGPGTSQSAGQPGMDISSSQFSNASNTAGSTVRQFPFGDNQFNKPERFDQGSPSMSNSCNTPMSQAPMMNQPPMGMNQAGPMGPQGPMVPGQNMMGSQQPPMGPGPMGPQGSIGQQGPMQGPMTYQQSGGMPHGGYINPQQQPGMDQGHSGRYGNQAPDQYGQGNYHNRIPMMKTDQYQGYQAGQYGSQPMPGYSTPNKMYPDNRKDFNSPAYNSRCSSMGFTGYSDTSSNYSTPSRNPYYDPYSAENNFDRGQGSWSQMVPRPYSQGPAQYGPSSGMGTPSGPQGWTRNRMSPTPRWNSNNMSPGKQKMPGGGSMSGQYKKDMFFPFESVEATQPLLNKRRRLTKHDVGQIEAWRIMMSLKSGLIAESTWALDTLNILLYDDSTVTYFGLGHLPGLLEVLLDHLRRCLIEIFDLFEDSQIASGHDDFKENLIRMAILESARKQADDDTVEEEKEINRVNKSLAKIEDTEEDSEEKPEVVDEAAVSKCETGGVPKGESEGSGGQEEGPGGAAEAQKKLQSPYTARQRSEGGGTLRPQWPVG</sequence>
<dbReference type="InterPro" id="IPR021906">
    <property type="entry name" value="BAF250/Osa"/>
</dbReference>
<dbReference type="EMBL" id="JAIWYP010000011">
    <property type="protein sequence ID" value="KAH3739119.1"/>
    <property type="molecule type" value="Genomic_DNA"/>
</dbReference>
<evidence type="ECO:0008006" key="4">
    <source>
        <dbReference type="Google" id="ProtNLM"/>
    </source>
</evidence>
<reference evidence="2" key="1">
    <citation type="journal article" date="2019" name="bioRxiv">
        <title>The Genome of the Zebra Mussel, Dreissena polymorpha: A Resource for Invasive Species Research.</title>
        <authorList>
            <person name="McCartney M.A."/>
            <person name="Auch B."/>
            <person name="Kono T."/>
            <person name="Mallez S."/>
            <person name="Zhang Y."/>
            <person name="Obille A."/>
            <person name="Becker A."/>
            <person name="Abrahante J.E."/>
            <person name="Garbe J."/>
            <person name="Badalamenti J.P."/>
            <person name="Herman A."/>
            <person name="Mangelson H."/>
            <person name="Liachko I."/>
            <person name="Sullivan S."/>
            <person name="Sone E.D."/>
            <person name="Koren S."/>
            <person name="Silverstein K.A.T."/>
            <person name="Beckman K.B."/>
            <person name="Gohl D.M."/>
        </authorList>
    </citation>
    <scope>NUCLEOTIDE SEQUENCE</scope>
    <source>
        <strain evidence="2">Duluth1</strain>
        <tissue evidence="2">Whole animal</tissue>
    </source>
</reference>
<dbReference type="GO" id="GO:0045893">
    <property type="term" value="P:positive regulation of DNA-templated transcription"/>
    <property type="evidence" value="ECO:0007669"/>
    <property type="project" value="TreeGrafter"/>
</dbReference>
<dbReference type="PANTHER" id="PTHR12656">
    <property type="entry name" value="BRG-1 ASSOCIATED FACTOR 250 BAF250"/>
    <property type="match status" value="1"/>
</dbReference>